<dbReference type="GO" id="GO:0009103">
    <property type="term" value="P:lipopolysaccharide biosynthetic process"/>
    <property type="evidence" value="ECO:0007669"/>
    <property type="project" value="UniProtKB-ARBA"/>
</dbReference>
<feature type="transmembrane region" description="Helical" evidence="9">
    <location>
        <begin position="281"/>
        <end position="306"/>
    </location>
</feature>
<keyword evidence="7 9" id="KW-0472">Membrane</keyword>
<keyword evidence="4" id="KW-0808">Transferase</keyword>
<feature type="transmembrane region" description="Helical" evidence="9">
    <location>
        <begin position="30"/>
        <end position="48"/>
    </location>
</feature>
<reference evidence="10 11" key="1">
    <citation type="submission" date="2020-07" db="EMBL/GenBank/DDBJ databases">
        <title>Sequencing the genomes of 1000 actinobacteria strains.</title>
        <authorList>
            <person name="Klenk H.-P."/>
        </authorList>
    </citation>
    <scope>NUCLEOTIDE SEQUENCE [LARGE SCALE GENOMIC DNA]</scope>
    <source>
        <strain evidence="10 11">DSM 21349</strain>
    </source>
</reference>
<evidence type="ECO:0000313" key="10">
    <source>
        <dbReference type="EMBL" id="MBA8805701.1"/>
    </source>
</evidence>
<keyword evidence="3" id="KW-0328">Glycosyltransferase</keyword>
<evidence type="ECO:0000256" key="5">
    <source>
        <dbReference type="ARBA" id="ARBA00022692"/>
    </source>
</evidence>
<dbReference type="EMBL" id="JACGXA010000003">
    <property type="protein sequence ID" value="MBA8805701.1"/>
    <property type="molecule type" value="Genomic_DNA"/>
</dbReference>
<feature type="transmembrane region" description="Helical" evidence="9">
    <location>
        <begin position="313"/>
        <end position="329"/>
    </location>
</feature>
<evidence type="ECO:0000256" key="4">
    <source>
        <dbReference type="ARBA" id="ARBA00022679"/>
    </source>
</evidence>
<dbReference type="GO" id="GO:0016763">
    <property type="term" value="F:pentosyltransferase activity"/>
    <property type="evidence" value="ECO:0007669"/>
    <property type="project" value="TreeGrafter"/>
</dbReference>
<dbReference type="RefSeq" id="WP_182541732.1">
    <property type="nucleotide sequence ID" value="NZ_JACGXA010000003.1"/>
</dbReference>
<organism evidence="10 11">
    <name type="scientific">Nocardioides ginsengisegetis</name>
    <dbReference type="NCBI Taxonomy" id="661491"/>
    <lineage>
        <taxon>Bacteria</taxon>
        <taxon>Bacillati</taxon>
        <taxon>Actinomycetota</taxon>
        <taxon>Actinomycetes</taxon>
        <taxon>Propionibacteriales</taxon>
        <taxon>Nocardioidaceae</taxon>
        <taxon>Nocardioides</taxon>
    </lineage>
</organism>
<feature type="region of interest" description="Disordered" evidence="8">
    <location>
        <begin position="1"/>
        <end position="24"/>
    </location>
</feature>
<evidence type="ECO:0000256" key="3">
    <source>
        <dbReference type="ARBA" id="ARBA00022676"/>
    </source>
</evidence>
<feature type="transmembrane region" description="Helical" evidence="9">
    <location>
        <begin position="91"/>
        <end position="115"/>
    </location>
</feature>
<proteinExistence type="predicted"/>
<evidence type="ECO:0000256" key="2">
    <source>
        <dbReference type="ARBA" id="ARBA00022475"/>
    </source>
</evidence>
<feature type="transmembrane region" description="Helical" evidence="9">
    <location>
        <begin position="226"/>
        <end position="246"/>
    </location>
</feature>
<keyword evidence="11" id="KW-1185">Reference proteome</keyword>
<feature type="transmembrane region" description="Helical" evidence="9">
    <location>
        <begin position="366"/>
        <end position="385"/>
    </location>
</feature>
<dbReference type="PANTHER" id="PTHR33908">
    <property type="entry name" value="MANNOSYLTRANSFERASE YKCB-RELATED"/>
    <property type="match status" value="1"/>
</dbReference>
<accession>A0A7W3J3N1</accession>
<keyword evidence="5 9" id="KW-0812">Transmembrane</keyword>
<dbReference type="Proteomes" id="UP000580910">
    <property type="component" value="Unassembled WGS sequence"/>
</dbReference>
<keyword evidence="2" id="KW-1003">Cell membrane</keyword>
<evidence type="ECO:0000256" key="7">
    <source>
        <dbReference type="ARBA" id="ARBA00023136"/>
    </source>
</evidence>
<evidence type="ECO:0000256" key="6">
    <source>
        <dbReference type="ARBA" id="ARBA00022989"/>
    </source>
</evidence>
<sequence length="505" mass="53110">MSSLAPLHHSPGHGSQDRTRTSPWWSPRQVPWGVLVAALAGAAAWAPYVTKPLSSDEGGFLMVAAQWSPGTSLYGDYWVDRPPLLIQLFDLAGGAVGLRLMGMLAVVVTVLLAGRVGHQLAPWSRSVPVWCAATAAVFLSTPLFGIGEVDGEVLALPFVMAGLAAALQAYADPVGRNSRTWWLLAGASGACAALVKQNLLDVFVAVAVLTVLMVRAGASRAVVRRAAYSVVGAGVVTALAVGWAAARGTDPVELWDAMVTFRFQAAAVIHASSTATTPGRAIGMTLAALLSGAIPIVLLLGSTFLLRRRFTRAHALAVALLAWEVVGVVGGGSYWLHYLIGAVPGLVVAVAATLTHSRLHRFATRALVALAAVSAVVSLGLVVHAHPTWREDAAVESYLRTHAHPGDTGVMAFGHPDVLRAAGLASPYEELWSLPVRVRDPQLAELTRVLEGPARPTWVVVSGSTLATWGVDDRNAQAALVRLYHPVTALDGYTVYLLDGVPGQR</sequence>
<dbReference type="PANTHER" id="PTHR33908:SF11">
    <property type="entry name" value="MEMBRANE PROTEIN"/>
    <property type="match status" value="1"/>
</dbReference>
<comment type="caution">
    <text evidence="10">The sequence shown here is derived from an EMBL/GenBank/DDBJ whole genome shotgun (WGS) entry which is preliminary data.</text>
</comment>
<feature type="transmembrane region" description="Helical" evidence="9">
    <location>
        <begin position="335"/>
        <end position="354"/>
    </location>
</feature>
<comment type="subcellular location">
    <subcellularLocation>
        <location evidence="1">Cell membrane</location>
        <topology evidence="1">Multi-pass membrane protein</topology>
    </subcellularLocation>
</comment>
<protein>
    <recommendedName>
        <fullName evidence="12">Dolichyl-phosphate-mannose-protein mannosyltransferase</fullName>
    </recommendedName>
</protein>
<evidence type="ECO:0008006" key="12">
    <source>
        <dbReference type="Google" id="ProtNLM"/>
    </source>
</evidence>
<feature type="transmembrane region" description="Helical" evidence="9">
    <location>
        <begin position="127"/>
        <end position="146"/>
    </location>
</feature>
<keyword evidence="6 9" id="KW-1133">Transmembrane helix</keyword>
<dbReference type="InterPro" id="IPR050297">
    <property type="entry name" value="LipidA_mod_glycosyltrf_83"/>
</dbReference>
<evidence type="ECO:0000313" key="11">
    <source>
        <dbReference type="Proteomes" id="UP000580910"/>
    </source>
</evidence>
<evidence type="ECO:0000256" key="8">
    <source>
        <dbReference type="SAM" id="MobiDB-lite"/>
    </source>
</evidence>
<gene>
    <name evidence="10" type="ORF">FB382_004046</name>
</gene>
<name>A0A7W3J3N1_9ACTN</name>
<feature type="transmembrane region" description="Helical" evidence="9">
    <location>
        <begin position="183"/>
        <end position="214"/>
    </location>
</feature>
<evidence type="ECO:0000256" key="9">
    <source>
        <dbReference type="SAM" id="Phobius"/>
    </source>
</evidence>
<dbReference type="AlphaFoldDB" id="A0A7W3J3N1"/>
<dbReference type="GO" id="GO:0005886">
    <property type="term" value="C:plasma membrane"/>
    <property type="evidence" value="ECO:0007669"/>
    <property type="project" value="UniProtKB-SubCell"/>
</dbReference>
<evidence type="ECO:0000256" key="1">
    <source>
        <dbReference type="ARBA" id="ARBA00004651"/>
    </source>
</evidence>